<keyword evidence="5" id="KW-0175">Coiled coil</keyword>
<dbReference type="Pfam" id="PF17490">
    <property type="entry name" value="Tnp_22_dsRBD"/>
    <property type="match status" value="2"/>
</dbReference>
<feature type="compositionally biased region" description="Acidic residues" evidence="6">
    <location>
        <begin position="499"/>
        <end position="511"/>
    </location>
</feature>
<dbReference type="InterPro" id="IPR035300">
    <property type="entry name" value="L1_dsRBD"/>
</dbReference>
<evidence type="ECO:0000256" key="1">
    <source>
        <dbReference type="ARBA" id="ARBA00022553"/>
    </source>
</evidence>
<comment type="caution">
    <text evidence="9">The sequence shown here is derived from an EMBL/GenBank/DDBJ whole genome shotgun (WGS) entry which is preliminary data.</text>
</comment>
<dbReference type="FunFam" id="3.30.70.1820:FF:000002">
    <property type="entry name" value="LINE-1 retrotransposable element ORF1 protein"/>
    <property type="match status" value="1"/>
</dbReference>
<feature type="compositionally biased region" description="Acidic residues" evidence="6">
    <location>
        <begin position="388"/>
        <end position="457"/>
    </location>
</feature>
<evidence type="ECO:0000256" key="6">
    <source>
        <dbReference type="SAM" id="MobiDB-lite"/>
    </source>
</evidence>
<dbReference type="InterPro" id="IPR042566">
    <property type="entry name" value="L1_C"/>
</dbReference>
<dbReference type="Gene3D" id="3.30.70.1820">
    <property type="entry name" value="L1 transposable element, RRM domain"/>
    <property type="match status" value="1"/>
</dbReference>
<feature type="coiled-coil region" evidence="5">
    <location>
        <begin position="677"/>
        <end position="711"/>
    </location>
</feature>
<dbReference type="Proteomes" id="UP001610411">
    <property type="component" value="Unassembled WGS sequence"/>
</dbReference>
<comment type="similarity">
    <text evidence="2">Belongs to the transposase 22 family.</text>
</comment>
<evidence type="ECO:0000256" key="5">
    <source>
        <dbReference type="SAM" id="Coils"/>
    </source>
</evidence>
<feature type="region of interest" description="Disordered" evidence="6">
    <location>
        <begin position="499"/>
        <end position="518"/>
    </location>
</feature>
<proteinExistence type="inferred from homology"/>
<dbReference type="Gene3D" id="3.30.250.20">
    <property type="entry name" value="L1 transposable element, C-terminal domain"/>
    <property type="match status" value="2"/>
</dbReference>
<feature type="domain" description="L1 transposable element RRM" evidence="7">
    <location>
        <begin position="728"/>
        <end position="823"/>
    </location>
</feature>
<feature type="region of interest" description="Disordered" evidence="6">
    <location>
        <begin position="373"/>
        <end position="460"/>
    </location>
</feature>
<evidence type="ECO:0000313" key="9">
    <source>
        <dbReference type="EMBL" id="KAL2772465.1"/>
    </source>
</evidence>
<evidence type="ECO:0000256" key="2">
    <source>
        <dbReference type="ARBA" id="ARBA00061640"/>
    </source>
</evidence>
<dbReference type="Pfam" id="PF02994">
    <property type="entry name" value="Transposase_22"/>
    <property type="match status" value="1"/>
</dbReference>
<evidence type="ECO:0000313" key="10">
    <source>
        <dbReference type="Proteomes" id="UP001610411"/>
    </source>
</evidence>
<evidence type="ECO:0000259" key="7">
    <source>
        <dbReference type="Pfam" id="PF02994"/>
    </source>
</evidence>
<accession>A0ABD2DZZ8</accession>
<keyword evidence="10" id="KW-1185">Reference proteome</keyword>
<dbReference type="InterPro" id="IPR004244">
    <property type="entry name" value="Transposase_22"/>
</dbReference>
<dbReference type="PANTHER" id="PTHR11505">
    <property type="entry name" value="L1 TRANSPOSABLE ELEMENT-RELATED"/>
    <property type="match status" value="1"/>
</dbReference>
<keyword evidence="1" id="KW-0597">Phosphoprotein</keyword>
<protein>
    <recommendedName>
        <fullName evidence="3">LINE-1 type transposase domain-containing protein 1</fullName>
    </recommendedName>
    <alternativeName>
        <fullName evidence="4">ES cell-associated protein 11</fullName>
    </alternativeName>
</protein>
<reference evidence="9 10" key="1">
    <citation type="journal article" date="2024" name="G3 (Bethesda)">
        <title>A hybrid genome assembly of the endangered aye-aye (Daubentonia madagascariensis).</title>
        <authorList>
            <person name="Versoza C.J."/>
            <person name="Pfeifer S.P."/>
        </authorList>
    </citation>
    <scope>NUCLEOTIDE SEQUENCE [LARGE SCALE GENOMIC DNA]</scope>
    <source>
        <strain evidence="9">6821</strain>
    </source>
</reference>
<evidence type="ECO:0000259" key="8">
    <source>
        <dbReference type="Pfam" id="PF17490"/>
    </source>
</evidence>
<dbReference type="FunFam" id="3.30.250.20:FF:000002">
    <property type="entry name" value="LINE1 type transposase domain containing 1"/>
    <property type="match status" value="2"/>
</dbReference>
<dbReference type="InterPro" id="IPR043636">
    <property type="entry name" value="L1_RRM_dom"/>
</dbReference>
<dbReference type="EMBL" id="JBFSEQ010000007">
    <property type="protein sequence ID" value="KAL2772465.1"/>
    <property type="molecule type" value="Genomic_DNA"/>
</dbReference>
<organism evidence="9 10">
    <name type="scientific">Daubentonia madagascariensis</name>
    <name type="common">Aye-aye</name>
    <name type="synonym">Sciurus madagascariensis</name>
    <dbReference type="NCBI Taxonomy" id="31869"/>
    <lineage>
        <taxon>Eukaryota</taxon>
        <taxon>Metazoa</taxon>
        <taxon>Chordata</taxon>
        <taxon>Craniata</taxon>
        <taxon>Vertebrata</taxon>
        <taxon>Euteleostomi</taxon>
        <taxon>Mammalia</taxon>
        <taxon>Eutheria</taxon>
        <taxon>Euarchontoglires</taxon>
        <taxon>Primates</taxon>
        <taxon>Strepsirrhini</taxon>
        <taxon>Chiromyiformes</taxon>
        <taxon>Daubentoniidae</taxon>
        <taxon>Daubentonia</taxon>
    </lineage>
</organism>
<feature type="compositionally biased region" description="Basic and acidic residues" evidence="6">
    <location>
        <begin position="373"/>
        <end position="387"/>
    </location>
</feature>
<feature type="domain" description="L1 transposable element dsRBD-like" evidence="8">
    <location>
        <begin position="251"/>
        <end position="313"/>
    </location>
</feature>
<feature type="domain" description="L1 transposable element dsRBD-like" evidence="8">
    <location>
        <begin position="827"/>
        <end position="889"/>
    </location>
</feature>
<name>A0ABD2DZZ8_DAUMA</name>
<dbReference type="AlphaFoldDB" id="A0ABD2DZZ8"/>
<evidence type="ECO:0000256" key="4">
    <source>
        <dbReference type="ARBA" id="ARBA00080263"/>
    </source>
</evidence>
<gene>
    <name evidence="9" type="ORF">WCI35_020693</name>
</gene>
<evidence type="ECO:0000256" key="3">
    <source>
        <dbReference type="ARBA" id="ARBA00073056"/>
    </source>
</evidence>
<sequence length="892" mass="102157">MSSVQSKIASLAKEQENMACMGRKQKLIETDREIAPILDLKYKDISAVIMKKFKVLMEIQDLMFDEIRETLKNDLKEILGVKNTIPVIKSSKNSSSRKGWQQIKDLTSHKTGLVEKIEGECSKIVEDIENLTFERKVNELSSKLDKAKEYSSNDGKKLSQNESLNYKIMASIEEALYDIDDRYRNCNIHIEVTEGENRKNGEDELVKETGEETKLQNFKNKEKILKTSREEKTLMDEGAILTLAADFSSATLDISKQWSTVFNILRENDYEPKFLCQVKLAFKCDGEIKEFSDLQSLRKFISQKYSLKELLKDVLPQSEKINQGGRRYRVQEKVSKTLIDSNHGAGETTSDGLNFLFSKEVKVAKPEEVKNLETLEESSEWKEKETLVLEDEEASEVEEDEEASGMEEEGEGEETSGLEEEEGEEASVLEEEEGEETSGLEEEEGEEASCLEEEGEETSVLCEGQDSTFQGHTMVDAKHGAGEINSDGLEIILIDMVEDSEPEEEEEEEGKDSEIGKVRTTFQTEKSEALRGLQEISSSCLVWDSERNKLVKHQVVDKTQEEEETAVPRSQGVGTPCPTLCLACPSQSLEICYNKHKKHSCTNLGTSSGVTKIFRKTEKERHKILQTEELTFNEADLIWETEENFRRTVINSIREIQEEIGNIKNNHPEVLEIRNSIGDLSSRMDILEERMNNLEDQIEEFSKDTIQMTKQIINKERLRDIEDRSRSSNIRLIGIPEKDDNENGAEDIIKEIIDENFPELKKDSTLEIVSAYRIPSKIDKRRLTPRHILVKFWNSNDKEKIIRASRERKEITYQGTRIRLTADLSLDTLDARSKWSAIIKVLQDKGFKPRILYPAKLAFDFQGKTKIFLDIEEFRKFVSCIPSLKELLENIL</sequence>